<gene>
    <name evidence="1" type="ORF">E2C01_005903</name>
</gene>
<name>A0A5B7CTW5_PORTR</name>
<reference evidence="1 2" key="1">
    <citation type="submission" date="2019-05" db="EMBL/GenBank/DDBJ databases">
        <title>Another draft genome of Portunus trituberculatus and its Hox gene families provides insights of decapod evolution.</title>
        <authorList>
            <person name="Jeong J.-H."/>
            <person name="Song I."/>
            <person name="Kim S."/>
            <person name="Choi T."/>
            <person name="Kim D."/>
            <person name="Ryu S."/>
            <person name="Kim W."/>
        </authorList>
    </citation>
    <scope>NUCLEOTIDE SEQUENCE [LARGE SCALE GENOMIC DNA]</scope>
    <source>
        <tissue evidence="1">Muscle</tissue>
    </source>
</reference>
<evidence type="ECO:0000313" key="2">
    <source>
        <dbReference type="Proteomes" id="UP000324222"/>
    </source>
</evidence>
<organism evidence="1 2">
    <name type="scientific">Portunus trituberculatus</name>
    <name type="common">Swimming crab</name>
    <name type="synonym">Neptunus trituberculatus</name>
    <dbReference type="NCBI Taxonomy" id="210409"/>
    <lineage>
        <taxon>Eukaryota</taxon>
        <taxon>Metazoa</taxon>
        <taxon>Ecdysozoa</taxon>
        <taxon>Arthropoda</taxon>
        <taxon>Crustacea</taxon>
        <taxon>Multicrustacea</taxon>
        <taxon>Malacostraca</taxon>
        <taxon>Eumalacostraca</taxon>
        <taxon>Eucarida</taxon>
        <taxon>Decapoda</taxon>
        <taxon>Pleocyemata</taxon>
        <taxon>Brachyura</taxon>
        <taxon>Eubrachyura</taxon>
        <taxon>Portunoidea</taxon>
        <taxon>Portunidae</taxon>
        <taxon>Portuninae</taxon>
        <taxon>Portunus</taxon>
    </lineage>
</organism>
<accession>A0A5B7CTW5</accession>
<keyword evidence="2" id="KW-1185">Reference proteome</keyword>
<evidence type="ECO:0000313" key="1">
    <source>
        <dbReference type="EMBL" id="MPC13182.1"/>
    </source>
</evidence>
<sequence length="95" mass="10660">MRRHDQHWLPVMRSMQTRDRRRTERDAAVFLVNLICDGVKGEAFRLALGKLKGGAALALGGGKVGRLKLARDLAVFPAKVEDKVNHISVRWGRTL</sequence>
<dbReference type="AlphaFoldDB" id="A0A5B7CTW5"/>
<dbReference type="EMBL" id="VSRR010000263">
    <property type="protein sequence ID" value="MPC13182.1"/>
    <property type="molecule type" value="Genomic_DNA"/>
</dbReference>
<comment type="caution">
    <text evidence="1">The sequence shown here is derived from an EMBL/GenBank/DDBJ whole genome shotgun (WGS) entry which is preliminary data.</text>
</comment>
<protein>
    <submittedName>
        <fullName evidence="1">Uncharacterized protein</fullName>
    </submittedName>
</protein>
<dbReference type="Proteomes" id="UP000324222">
    <property type="component" value="Unassembled WGS sequence"/>
</dbReference>
<proteinExistence type="predicted"/>